<dbReference type="InterPro" id="IPR049404">
    <property type="entry name" value="EDC4_C"/>
</dbReference>
<dbReference type="Proteomes" id="UP000794436">
    <property type="component" value="Unassembled WGS sequence"/>
</dbReference>
<name>A0A8K1C6B7_PYTOL</name>
<keyword evidence="5" id="KW-0677">Repeat</keyword>
<evidence type="ECO:0000256" key="2">
    <source>
        <dbReference type="ARBA" id="ARBA00009639"/>
    </source>
</evidence>
<dbReference type="PANTHER" id="PTHR15598:SF5">
    <property type="entry name" value="ENHANCER OF MRNA-DECAPPING PROTEIN 4"/>
    <property type="match status" value="1"/>
</dbReference>
<sequence>MSARRENEGPAGSSGGVNGLLESMGLSLPMPPPPPPPSAGMTGHMPPVVLPPPPAMTAPGLMNTVRFAPSDHVSPEVTQPPNPLQQLLYQQQQEAQLFMRQFLNNSQQQPPRSSMPPPPPPSSIQLMTPIQPSAYQSRLVPPPLPQTLQVSLPSSSAPPSIGSATGSLPRSFSDSSAAAVPTGPAPGTRITTDSFEYRAGGEQEQTASGQLEVTPVTIYTSQRTSPWGNMIAVNEQFIAYPIRKGLVRLLSQSSADRLLLREHEDHTIQDIASFNPRSELFMISGTSNKVVVYRIANNPVGHEVIKVVRTPSQRVIWHPFDPDRIAIVNQNAVYVTDLTRAPAESTEELTDMQRVSIRCTQTPSQINDVVFSPCGKYLVTGGMDGFVHIYRIADCPIGTSAELLHRFEPFDGGEVWSVRFFGGEGSTSGLLIGGDSNTKLSLWDVPLSEDTQPACIQTVKIVSETDVPSSEVAFDLFFDPSTQFLFVTDRARPVLFVLHLVAPANGRGICRFDNITEFSVTYPILSATVVTRPGFDLAMQLFTIQSQAIQRYNVHANRCYIPVASDDEETPESREDRVGQSVGALTTEGESEETSYQAPAESPRASAAPETELDVQTHPQQIGDDENEYVRSNGISPPASPRRPSTITTTHEDSSSQAGEDAIANLRAYARSSPSSSVRAFHDDTSQLGEQSIDESIGGSDHVLAYLRRLEAMQIQREDRSREAMQKMMLSLSTQISAQASAQVEKTIQKQIQTILVPAMGRIVLHTMENNFMKPVQAGFERVISERLIPDMEAKIESSIESAVPEQMENSVSDMVQRVVEDVRQPVRESFRECFRDIIIPSFQAATQKMFEQIHEHVLKGAASSADASREGANSEMASQLQQLVNAVDGLSRKVDQFSQVSTNGHAEEVLSPEERQLAAHKTRVLDYLAAKDYEEAFKYALGAQNVSLVTFTCQQCDARDVLSSRPPRLSQMIVLCLVQQLGADLGNDLSMKLAWLRESLLVMNPRDNSIAGFVSSVLQELQTSLNSVPMNDRESQYTLVHHILNSLLSSV</sequence>
<feature type="region of interest" description="Disordered" evidence="7">
    <location>
        <begin position="565"/>
        <end position="658"/>
    </location>
</feature>
<dbReference type="GO" id="GO:0031087">
    <property type="term" value="P:deadenylation-independent decapping of nuclear-transcribed mRNA"/>
    <property type="evidence" value="ECO:0007669"/>
    <property type="project" value="InterPro"/>
</dbReference>
<feature type="compositionally biased region" description="Pro residues" evidence="7">
    <location>
        <begin position="29"/>
        <end position="38"/>
    </location>
</feature>
<feature type="compositionally biased region" description="Pro residues" evidence="7">
    <location>
        <begin position="113"/>
        <end position="122"/>
    </location>
</feature>
<evidence type="ECO:0000256" key="1">
    <source>
        <dbReference type="ARBA" id="ARBA00004201"/>
    </source>
</evidence>
<protein>
    <recommendedName>
        <fullName evidence="12">Enhancer of mRNA-decapping protein 4 WD40 repeat region domain-containing protein</fullName>
    </recommendedName>
</protein>
<evidence type="ECO:0000313" key="10">
    <source>
        <dbReference type="EMBL" id="TMW57243.1"/>
    </source>
</evidence>
<dbReference type="OrthoDB" id="21128at2759"/>
<dbReference type="Gene3D" id="1.10.220.100">
    <property type="entry name" value="conserved c-terminal region of ge- 1"/>
    <property type="match status" value="1"/>
</dbReference>
<keyword evidence="6" id="KW-0175">Coiled coil</keyword>
<evidence type="ECO:0000256" key="7">
    <source>
        <dbReference type="SAM" id="MobiDB-lite"/>
    </source>
</evidence>
<keyword evidence="4" id="KW-0853">WD repeat</keyword>
<dbReference type="InterPro" id="IPR045152">
    <property type="entry name" value="EDC4-like"/>
</dbReference>
<evidence type="ECO:0000256" key="4">
    <source>
        <dbReference type="ARBA" id="ARBA00022574"/>
    </source>
</evidence>
<dbReference type="InterPro" id="IPR001680">
    <property type="entry name" value="WD40_rpt"/>
</dbReference>
<feature type="domain" description="Enhancer of mRNA-decapping protein 4 C-terminal" evidence="9">
    <location>
        <begin position="927"/>
        <end position="1033"/>
    </location>
</feature>
<dbReference type="SMART" id="SM00320">
    <property type="entry name" value="WD40"/>
    <property type="match status" value="2"/>
</dbReference>
<organism evidence="10 11">
    <name type="scientific">Pythium oligandrum</name>
    <name type="common">Mycoparasitic fungus</name>
    <dbReference type="NCBI Taxonomy" id="41045"/>
    <lineage>
        <taxon>Eukaryota</taxon>
        <taxon>Sar</taxon>
        <taxon>Stramenopiles</taxon>
        <taxon>Oomycota</taxon>
        <taxon>Peronosporomycetes</taxon>
        <taxon>Pythiales</taxon>
        <taxon>Pythiaceae</taxon>
        <taxon>Pythium</taxon>
    </lineage>
</organism>
<evidence type="ECO:0000256" key="5">
    <source>
        <dbReference type="ARBA" id="ARBA00022737"/>
    </source>
</evidence>
<dbReference type="InterPro" id="IPR015943">
    <property type="entry name" value="WD40/YVTN_repeat-like_dom_sf"/>
</dbReference>
<feature type="compositionally biased region" description="Low complexity" evidence="7">
    <location>
        <begin position="177"/>
        <end position="188"/>
    </location>
</feature>
<keyword evidence="11" id="KW-1185">Reference proteome</keyword>
<keyword evidence="3" id="KW-0963">Cytoplasm</keyword>
<dbReference type="SUPFAM" id="SSF50978">
    <property type="entry name" value="WD40 repeat-like"/>
    <property type="match status" value="1"/>
</dbReference>
<dbReference type="AlphaFoldDB" id="A0A8K1C6B7"/>
<evidence type="ECO:0008006" key="12">
    <source>
        <dbReference type="Google" id="ProtNLM"/>
    </source>
</evidence>
<dbReference type="EMBL" id="SPLM01000144">
    <property type="protein sequence ID" value="TMW57243.1"/>
    <property type="molecule type" value="Genomic_DNA"/>
</dbReference>
<feature type="compositionally biased region" description="Low complexity" evidence="7">
    <location>
        <begin position="146"/>
        <end position="167"/>
    </location>
</feature>
<comment type="caution">
    <text evidence="10">The sequence shown here is derived from an EMBL/GenBank/DDBJ whole genome shotgun (WGS) entry which is preliminary data.</text>
</comment>
<dbReference type="Gene3D" id="6.10.140.270">
    <property type="match status" value="1"/>
</dbReference>
<dbReference type="Gene3D" id="2.130.10.10">
    <property type="entry name" value="YVTN repeat-like/Quinoprotein amine dehydrogenase"/>
    <property type="match status" value="1"/>
</dbReference>
<dbReference type="GO" id="GO:0000932">
    <property type="term" value="C:P-body"/>
    <property type="evidence" value="ECO:0007669"/>
    <property type="project" value="UniProtKB-SubCell"/>
</dbReference>
<reference evidence="10" key="1">
    <citation type="submission" date="2019-03" db="EMBL/GenBank/DDBJ databases">
        <title>Long read genome sequence of the mycoparasitic Pythium oligandrum ATCC 38472 isolated from sugarbeet rhizosphere.</title>
        <authorList>
            <person name="Gaulin E."/>
        </authorList>
    </citation>
    <scope>NUCLEOTIDE SEQUENCE</scope>
    <source>
        <strain evidence="10">ATCC 38472_TT</strain>
    </source>
</reference>
<evidence type="ECO:0000256" key="3">
    <source>
        <dbReference type="ARBA" id="ARBA00022490"/>
    </source>
</evidence>
<dbReference type="PANTHER" id="PTHR15598">
    <property type="entry name" value="ENHANCER OF MRNA-DECAPPING PROTEIN 4"/>
    <property type="match status" value="1"/>
</dbReference>
<evidence type="ECO:0000256" key="6">
    <source>
        <dbReference type="ARBA" id="ARBA00023054"/>
    </source>
</evidence>
<feature type="region of interest" description="Disordered" evidence="7">
    <location>
        <begin position="105"/>
        <end position="192"/>
    </location>
</feature>
<dbReference type="Pfam" id="PF21289">
    <property type="entry name" value="EDC4_C"/>
    <property type="match status" value="1"/>
</dbReference>
<dbReference type="InterPro" id="IPR044938">
    <property type="entry name" value="EDC4_C_sf"/>
</dbReference>
<dbReference type="InterPro" id="IPR036322">
    <property type="entry name" value="WD40_repeat_dom_sf"/>
</dbReference>
<comment type="similarity">
    <text evidence="2">Belongs to the WD repeat EDC4 family.</text>
</comment>
<feature type="region of interest" description="Disordered" evidence="7">
    <location>
        <begin position="1"/>
        <end position="52"/>
    </location>
</feature>
<dbReference type="Pfam" id="PF16529">
    <property type="entry name" value="Ge1_WD40"/>
    <property type="match status" value="1"/>
</dbReference>
<feature type="compositionally biased region" description="Low complexity" evidence="7">
    <location>
        <begin position="598"/>
        <end position="610"/>
    </location>
</feature>
<proteinExistence type="inferred from homology"/>
<evidence type="ECO:0000259" key="8">
    <source>
        <dbReference type="Pfam" id="PF16529"/>
    </source>
</evidence>
<feature type="compositionally biased region" description="Polar residues" evidence="7">
    <location>
        <begin position="124"/>
        <end position="136"/>
    </location>
</feature>
<evidence type="ECO:0000313" key="11">
    <source>
        <dbReference type="Proteomes" id="UP000794436"/>
    </source>
</evidence>
<feature type="domain" description="Enhancer of mRNA-decapping protein 4 WD40 repeat region" evidence="8">
    <location>
        <begin position="212"/>
        <end position="501"/>
    </location>
</feature>
<evidence type="ECO:0000259" key="9">
    <source>
        <dbReference type="Pfam" id="PF21289"/>
    </source>
</evidence>
<gene>
    <name evidence="10" type="ORF">Poli38472_003168</name>
</gene>
<feature type="compositionally biased region" description="Low complexity" evidence="7">
    <location>
        <begin position="19"/>
        <end position="28"/>
    </location>
</feature>
<accession>A0A8K1C6B7</accession>
<comment type="subcellular location">
    <subcellularLocation>
        <location evidence="1">Cytoplasm</location>
        <location evidence="1">P-body</location>
    </subcellularLocation>
</comment>
<dbReference type="InterPro" id="IPR032401">
    <property type="entry name" value="EDC4_WD40"/>
</dbReference>